<evidence type="ECO:0000313" key="2">
    <source>
        <dbReference type="Proteomes" id="UP000034909"/>
    </source>
</evidence>
<name>A0A837IG58_9BACT</name>
<sequence length="96" mass="11052">PMTASVAIREAKYVAKNIKKMILKKPLIDYKPYHAGFVVPLGGKYAIMEIGGLRLSGFLPWALKHLVSLHYWNELIGWRRALGIWKRGLRIYTEND</sequence>
<dbReference type="EMBL" id="LCLF01000038">
    <property type="protein sequence ID" value="KKU11893.1"/>
    <property type="molecule type" value="Genomic_DNA"/>
</dbReference>
<reference evidence="1 2" key="1">
    <citation type="journal article" date="2015" name="Nature">
        <title>rRNA introns, odd ribosomes, and small enigmatic genomes across a large radiation of phyla.</title>
        <authorList>
            <person name="Brown C.T."/>
            <person name="Hug L.A."/>
            <person name="Thomas B.C."/>
            <person name="Sharon I."/>
            <person name="Castelle C.J."/>
            <person name="Singh A."/>
            <person name="Wilkins M.J."/>
            <person name="Williams K.H."/>
            <person name="Banfield J.F."/>
        </authorList>
    </citation>
    <scope>NUCLEOTIDE SEQUENCE [LARGE SCALE GENOMIC DNA]</scope>
</reference>
<organism evidence="1 2">
    <name type="scientific">Candidatus Azambacteria bacterium GW2011_GWC2_45_7b</name>
    <dbReference type="NCBI Taxonomy" id="1618621"/>
    <lineage>
        <taxon>Bacteria</taxon>
        <taxon>Candidatus Azamiibacteriota</taxon>
    </lineage>
</organism>
<accession>A0A837IG58</accession>
<gene>
    <name evidence="1" type="ORF">UX18_C0038G0001</name>
</gene>
<dbReference type="Proteomes" id="UP000034909">
    <property type="component" value="Unassembled WGS sequence"/>
</dbReference>
<dbReference type="Gene3D" id="3.50.50.100">
    <property type="match status" value="1"/>
</dbReference>
<comment type="caution">
    <text evidence="1">The sequence shown here is derived from an EMBL/GenBank/DDBJ whole genome shotgun (WGS) entry which is preliminary data.</text>
</comment>
<evidence type="ECO:0000313" key="1">
    <source>
        <dbReference type="EMBL" id="KKU11893.1"/>
    </source>
</evidence>
<dbReference type="AlphaFoldDB" id="A0A837IG58"/>
<proteinExistence type="predicted"/>
<protein>
    <submittedName>
        <fullName evidence="1">NADH dehydrogenase</fullName>
    </submittedName>
</protein>
<feature type="non-terminal residue" evidence="1">
    <location>
        <position position="1"/>
    </location>
</feature>